<dbReference type="NCBIfam" id="TIGR04256">
    <property type="entry name" value="GxxExxY"/>
    <property type="match status" value="1"/>
</dbReference>
<evidence type="ECO:0000313" key="1">
    <source>
        <dbReference type="EMBL" id="GHB48087.1"/>
    </source>
</evidence>
<evidence type="ECO:0000313" key="2">
    <source>
        <dbReference type="Proteomes" id="UP000642809"/>
    </source>
</evidence>
<dbReference type="EMBL" id="BMYF01000021">
    <property type="protein sequence ID" value="GHB48087.1"/>
    <property type="molecule type" value="Genomic_DNA"/>
</dbReference>
<keyword evidence="2" id="KW-1185">Reference proteome</keyword>
<proteinExistence type="predicted"/>
<reference evidence="1" key="2">
    <citation type="submission" date="2020-09" db="EMBL/GenBank/DDBJ databases">
        <authorList>
            <person name="Sun Q."/>
            <person name="Kim S."/>
        </authorList>
    </citation>
    <scope>NUCLEOTIDE SEQUENCE</scope>
    <source>
        <strain evidence="1">KCTC 23224</strain>
    </source>
</reference>
<reference evidence="1" key="1">
    <citation type="journal article" date="2014" name="Int. J. Syst. Evol. Microbiol.">
        <title>Complete genome sequence of Corynebacterium casei LMG S-19264T (=DSM 44701T), isolated from a smear-ripened cheese.</title>
        <authorList>
            <consortium name="US DOE Joint Genome Institute (JGI-PGF)"/>
            <person name="Walter F."/>
            <person name="Albersmeier A."/>
            <person name="Kalinowski J."/>
            <person name="Ruckert C."/>
        </authorList>
    </citation>
    <scope>NUCLEOTIDE SEQUENCE</scope>
    <source>
        <strain evidence="1">KCTC 23224</strain>
    </source>
</reference>
<dbReference type="AlphaFoldDB" id="A0A8J3G6Z5"/>
<dbReference type="InterPro" id="IPR026350">
    <property type="entry name" value="GxxExxY"/>
</dbReference>
<gene>
    <name evidence="1" type="ORF">GCM10008106_31220</name>
</gene>
<organism evidence="1 2">
    <name type="scientific">Mongoliitalea lutea</name>
    <dbReference type="NCBI Taxonomy" id="849756"/>
    <lineage>
        <taxon>Bacteria</taxon>
        <taxon>Pseudomonadati</taxon>
        <taxon>Bacteroidota</taxon>
        <taxon>Cytophagia</taxon>
        <taxon>Cytophagales</taxon>
        <taxon>Cyclobacteriaceae</taxon>
        <taxon>Mongoliitalea</taxon>
    </lineage>
</organism>
<sequence length="123" mass="14282">MSFIYKSETYRIIGAAMEVHQALGNGFLEKVYHEAFKIELDRKGIKFFPEHKLPVEYKGVLLPTHYYADFLCFDKIIVEVKALSELSSEHYSQVLNYLKASKLKVGLLINFGSESLEYKRIVR</sequence>
<dbReference type="Proteomes" id="UP000642809">
    <property type="component" value="Unassembled WGS sequence"/>
</dbReference>
<comment type="caution">
    <text evidence="1">The sequence shown here is derived from an EMBL/GenBank/DDBJ whole genome shotgun (WGS) entry which is preliminary data.</text>
</comment>
<dbReference type="RefSeq" id="WP_189584805.1">
    <property type="nucleotide sequence ID" value="NZ_BMYF01000021.1"/>
</dbReference>
<evidence type="ECO:0008006" key="3">
    <source>
        <dbReference type="Google" id="ProtNLM"/>
    </source>
</evidence>
<protein>
    <recommendedName>
        <fullName evidence="3">GxxExxY protein</fullName>
    </recommendedName>
</protein>
<dbReference type="Pfam" id="PF13366">
    <property type="entry name" value="PDDEXK_3"/>
    <property type="match status" value="1"/>
</dbReference>
<accession>A0A8J3G6Z5</accession>
<name>A0A8J3G6Z5_9BACT</name>